<dbReference type="InterPro" id="IPR011055">
    <property type="entry name" value="Dup_hybrid_motif"/>
</dbReference>
<protein>
    <recommendedName>
        <fullName evidence="2">M23ase beta-sheet core domain-containing protein</fullName>
    </recommendedName>
</protein>
<dbReference type="KEGG" id="acht:bsdcttw_31590"/>
<dbReference type="InterPro" id="IPR050570">
    <property type="entry name" value="Cell_wall_metabolism_enzyme"/>
</dbReference>
<dbReference type="Proteomes" id="UP000515703">
    <property type="component" value="Chromosome"/>
</dbReference>
<keyword evidence="4" id="KW-1185">Reference proteome</keyword>
<feature type="domain" description="M23ase beta-sheet core" evidence="2">
    <location>
        <begin position="164"/>
        <end position="264"/>
    </location>
</feature>
<keyword evidence="1" id="KW-0812">Transmembrane</keyword>
<keyword evidence="1" id="KW-0472">Membrane</keyword>
<accession>A0A7I8DNY6</accession>
<reference evidence="3 4" key="1">
    <citation type="submission" date="2020-08" db="EMBL/GenBank/DDBJ databases">
        <title>Draft genome sequencing of an Anaerocolumna strain isolated from anoxic soil subjected to BSD treatment.</title>
        <authorList>
            <person name="Uek A."/>
            <person name="Tonouchi A."/>
        </authorList>
    </citation>
    <scope>NUCLEOTIDE SEQUENCE [LARGE SCALE GENOMIC DNA]</scope>
    <source>
        <strain evidence="3 4">CTTW</strain>
    </source>
</reference>
<dbReference type="PANTHER" id="PTHR21666">
    <property type="entry name" value="PEPTIDASE-RELATED"/>
    <property type="match status" value="1"/>
</dbReference>
<proteinExistence type="predicted"/>
<dbReference type="GO" id="GO:0004222">
    <property type="term" value="F:metalloendopeptidase activity"/>
    <property type="evidence" value="ECO:0007669"/>
    <property type="project" value="TreeGrafter"/>
</dbReference>
<dbReference type="RefSeq" id="WP_225903679.1">
    <property type="nucleotide sequence ID" value="NZ_AP023368.1"/>
</dbReference>
<dbReference type="Pfam" id="PF01551">
    <property type="entry name" value="Peptidase_M23"/>
    <property type="match status" value="1"/>
</dbReference>
<evidence type="ECO:0000259" key="2">
    <source>
        <dbReference type="Pfam" id="PF01551"/>
    </source>
</evidence>
<reference evidence="3 4" key="2">
    <citation type="submission" date="2020-08" db="EMBL/GenBank/DDBJ databases">
        <authorList>
            <person name="Ueki A."/>
            <person name="Tonouchi A."/>
        </authorList>
    </citation>
    <scope>NUCLEOTIDE SEQUENCE [LARGE SCALE GENOMIC DNA]</scope>
    <source>
        <strain evidence="3 4">CTTW</strain>
    </source>
</reference>
<sequence>MNRVINSNKILIGAVLILTILILIRTLSWLDSYSVNKAYKTIIREGINYDYFRNMLLPQDLLRDINVCYQKGQEEESECKAEYAAIYTMLKQSNLIKGDNISEKKLYYLQDKLKDNKSFQELTGYYQTLLSDVKLFPVKAESKDDIVSFGDSWNELRNYGGNRRHEGTDIMPKENIRGKYEVISASDGIVERLGWLEKGGYRVGIRAPHGAYFYYAHLDSYAKGLKTGDIIKAGEFLGYMGDSGYGKEGTKGMFPVHLHFGIYLDTALGETSVNPYQCLLYLEKKR</sequence>
<dbReference type="PANTHER" id="PTHR21666:SF268">
    <property type="entry name" value="PEPTIDASE M23 DOMAIN-CONTAINING PROTEIN"/>
    <property type="match status" value="1"/>
</dbReference>
<dbReference type="Gene3D" id="2.70.70.10">
    <property type="entry name" value="Glucose Permease (Domain IIA)"/>
    <property type="match status" value="1"/>
</dbReference>
<dbReference type="InterPro" id="IPR016047">
    <property type="entry name" value="M23ase_b-sheet_dom"/>
</dbReference>
<keyword evidence="1" id="KW-1133">Transmembrane helix</keyword>
<organism evidence="3 4">
    <name type="scientific">Anaerocolumna chitinilytica</name>
    <dbReference type="NCBI Taxonomy" id="1727145"/>
    <lineage>
        <taxon>Bacteria</taxon>
        <taxon>Bacillati</taxon>
        <taxon>Bacillota</taxon>
        <taxon>Clostridia</taxon>
        <taxon>Lachnospirales</taxon>
        <taxon>Lachnospiraceae</taxon>
        <taxon>Anaerocolumna</taxon>
    </lineage>
</organism>
<dbReference type="SUPFAM" id="SSF51261">
    <property type="entry name" value="Duplicated hybrid motif"/>
    <property type="match status" value="1"/>
</dbReference>
<evidence type="ECO:0000313" key="3">
    <source>
        <dbReference type="EMBL" id="BCK00119.1"/>
    </source>
</evidence>
<dbReference type="AlphaFoldDB" id="A0A7I8DNY6"/>
<dbReference type="CDD" id="cd12797">
    <property type="entry name" value="M23_peptidase"/>
    <property type="match status" value="1"/>
</dbReference>
<evidence type="ECO:0000256" key="1">
    <source>
        <dbReference type="SAM" id="Phobius"/>
    </source>
</evidence>
<feature type="transmembrane region" description="Helical" evidence="1">
    <location>
        <begin position="12"/>
        <end position="30"/>
    </location>
</feature>
<gene>
    <name evidence="3" type="ORF">bsdcttw_31590</name>
</gene>
<evidence type="ECO:0000313" key="4">
    <source>
        <dbReference type="Proteomes" id="UP000515703"/>
    </source>
</evidence>
<dbReference type="EMBL" id="AP023368">
    <property type="protein sequence ID" value="BCK00119.1"/>
    <property type="molecule type" value="Genomic_DNA"/>
</dbReference>
<name>A0A7I8DNY6_9FIRM</name>